<dbReference type="SUPFAM" id="SSF53335">
    <property type="entry name" value="S-adenosyl-L-methionine-dependent methyltransferases"/>
    <property type="match status" value="1"/>
</dbReference>
<dbReference type="PANTHER" id="PTHR43591:SF24">
    <property type="entry name" value="2-METHOXY-6-POLYPRENYL-1,4-BENZOQUINOL METHYLASE, MITOCHONDRIAL"/>
    <property type="match status" value="1"/>
</dbReference>
<dbReference type="InterPro" id="IPR029063">
    <property type="entry name" value="SAM-dependent_MTases_sf"/>
</dbReference>
<accession>A0A0B0EMK4</accession>
<dbReference type="PATRIC" id="fig|237368.3.peg.1123"/>
<dbReference type="UniPathway" id="UPA00079">
    <property type="reaction ID" value="UER00169"/>
</dbReference>
<keyword evidence="3 5" id="KW-0808">Transferase</keyword>
<comment type="similarity">
    <text evidence="5">Belongs to the class I-like SAM-binding methyltransferase superfamily. MenG/UbiE family.</text>
</comment>
<comment type="pathway">
    <text evidence="5">Quinol/quinone metabolism; menaquinone biosynthesis; menaquinol from 1,4-dihydroxy-2-naphthoate: step 2/2.</text>
</comment>
<dbReference type="GO" id="GO:0043770">
    <property type="term" value="F:demethylmenaquinone methyltransferase activity"/>
    <property type="evidence" value="ECO:0007669"/>
    <property type="project" value="UniProtKB-UniRule"/>
</dbReference>
<evidence type="ECO:0000256" key="3">
    <source>
        <dbReference type="ARBA" id="ARBA00022679"/>
    </source>
</evidence>
<dbReference type="EMBL" id="JRYO01000067">
    <property type="protein sequence ID" value="KHE93261.1"/>
    <property type="molecule type" value="Genomic_DNA"/>
</dbReference>
<dbReference type="eggNOG" id="COG2226">
    <property type="taxonomic scope" value="Bacteria"/>
</dbReference>
<evidence type="ECO:0000256" key="5">
    <source>
        <dbReference type="HAMAP-Rule" id="MF_01813"/>
    </source>
</evidence>
<dbReference type="Pfam" id="PF01209">
    <property type="entry name" value="Ubie_methyltran"/>
    <property type="match status" value="1"/>
</dbReference>
<dbReference type="Proteomes" id="UP000030652">
    <property type="component" value="Unassembled WGS sequence"/>
</dbReference>
<sequence>MGITHPTPAKLLMNTESRIQQEELLKKRAENIKSMFGSIVGVYDLLNAILSLNFDKSWRKFATKVSGIKPDTKVLDVCTGTGDLAISYSKLLNGNGLVVGSDYCHDMLKYGLPKIKKRHLEDKIKLVEADTLQLPFRDNAFEISTVAFGIRNVSNLEEGIKEMRRVVWPNGKVVILEFSQPTNFLFKRVYFFYFTRILPMIGRLIAKSKVDAYSYLPQSVLAFPDRLSLKKKMELCGLEDVQFFTRTLGIVTVHIGKKPSRPELSA</sequence>
<evidence type="ECO:0000256" key="1">
    <source>
        <dbReference type="ARBA" id="ARBA00022428"/>
    </source>
</evidence>
<evidence type="ECO:0000256" key="4">
    <source>
        <dbReference type="ARBA" id="ARBA00022691"/>
    </source>
</evidence>
<evidence type="ECO:0000313" key="6">
    <source>
        <dbReference type="EMBL" id="KHE93261.1"/>
    </source>
</evidence>
<feature type="binding site" evidence="5">
    <location>
        <position position="81"/>
    </location>
    <ligand>
        <name>S-adenosyl-L-methionine</name>
        <dbReference type="ChEBI" id="CHEBI:59789"/>
    </ligand>
</feature>
<dbReference type="EC" id="2.1.1.163" evidence="5"/>
<feature type="binding site" evidence="5">
    <location>
        <position position="102"/>
    </location>
    <ligand>
        <name>S-adenosyl-L-methionine</name>
        <dbReference type="ChEBI" id="CHEBI:59789"/>
    </ligand>
</feature>
<dbReference type="GO" id="GO:0009234">
    <property type="term" value="P:menaquinone biosynthetic process"/>
    <property type="evidence" value="ECO:0007669"/>
    <property type="project" value="UniProtKB-UniRule"/>
</dbReference>
<protein>
    <recommendedName>
        <fullName evidence="5">Demethylmenaquinone methyltransferase</fullName>
        <ecNumber evidence="5">2.1.1.163</ecNumber>
    </recommendedName>
</protein>
<gene>
    <name evidence="5" type="primary">menG</name>
    <name evidence="6" type="ORF">SCABRO_01023</name>
</gene>
<dbReference type="NCBIfam" id="NF001244">
    <property type="entry name" value="PRK00216.1-5"/>
    <property type="match status" value="1"/>
</dbReference>
<dbReference type="InterPro" id="IPR023576">
    <property type="entry name" value="UbiE/COQ5_MeTrFase_CS"/>
</dbReference>
<evidence type="ECO:0000256" key="2">
    <source>
        <dbReference type="ARBA" id="ARBA00022603"/>
    </source>
</evidence>
<keyword evidence="4 5" id="KW-0949">S-adenosyl-L-methionine</keyword>
<keyword evidence="6" id="KW-0830">Ubiquinone</keyword>
<reference evidence="6 7" key="1">
    <citation type="submission" date="2014-10" db="EMBL/GenBank/DDBJ databases">
        <title>Draft genome of anammox bacterium scalindua brodae, obtained using differential coverage binning of sequence data from two enrichment reactors.</title>
        <authorList>
            <person name="Speth D.R."/>
            <person name="Russ L."/>
            <person name="Kartal B."/>
            <person name="Op den Camp H.J."/>
            <person name="Dutilh B.E."/>
            <person name="Jetten M.S."/>
        </authorList>
    </citation>
    <scope>NUCLEOTIDE SEQUENCE [LARGE SCALE GENOMIC DNA]</scope>
    <source>
        <strain evidence="6">RU1</strain>
    </source>
</reference>
<comment type="catalytic activity">
    <reaction evidence="5">
        <text>a 2-demethylmenaquinol + S-adenosyl-L-methionine = a menaquinol + S-adenosyl-L-homocysteine + H(+)</text>
        <dbReference type="Rhea" id="RHEA:42640"/>
        <dbReference type="Rhea" id="RHEA-COMP:9539"/>
        <dbReference type="Rhea" id="RHEA-COMP:9563"/>
        <dbReference type="ChEBI" id="CHEBI:15378"/>
        <dbReference type="ChEBI" id="CHEBI:18151"/>
        <dbReference type="ChEBI" id="CHEBI:55437"/>
        <dbReference type="ChEBI" id="CHEBI:57856"/>
        <dbReference type="ChEBI" id="CHEBI:59789"/>
        <dbReference type="EC" id="2.1.1.163"/>
    </reaction>
</comment>
<dbReference type="InterPro" id="IPR004033">
    <property type="entry name" value="UbiE/COQ5_MeTrFase"/>
</dbReference>
<evidence type="ECO:0000313" key="7">
    <source>
        <dbReference type="Proteomes" id="UP000030652"/>
    </source>
</evidence>
<comment type="caution">
    <text evidence="5">Lacks conserved residue(s) required for the propagation of feature annotation.</text>
</comment>
<keyword evidence="2 5" id="KW-0489">Methyltransferase</keyword>
<dbReference type="Gene3D" id="3.40.50.150">
    <property type="entry name" value="Vaccinia Virus protein VP39"/>
    <property type="match status" value="1"/>
</dbReference>
<proteinExistence type="inferred from homology"/>
<comment type="caution">
    <text evidence="6">The sequence shown here is derived from an EMBL/GenBank/DDBJ whole genome shotgun (WGS) entry which is preliminary data.</text>
</comment>
<keyword evidence="1 5" id="KW-0474">Menaquinone biosynthesis</keyword>
<dbReference type="NCBIfam" id="TIGR01934">
    <property type="entry name" value="MenG_MenH_UbiE"/>
    <property type="match status" value="1"/>
</dbReference>
<dbReference type="GO" id="GO:0032259">
    <property type="term" value="P:methylation"/>
    <property type="evidence" value="ECO:0007669"/>
    <property type="project" value="UniProtKB-KW"/>
</dbReference>
<dbReference type="PANTHER" id="PTHR43591">
    <property type="entry name" value="METHYLTRANSFERASE"/>
    <property type="match status" value="1"/>
</dbReference>
<feature type="binding site" evidence="5">
    <location>
        <begin position="130"/>
        <end position="131"/>
    </location>
    <ligand>
        <name>S-adenosyl-L-methionine</name>
        <dbReference type="ChEBI" id="CHEBI:59789"/>
    </ligand>
</feature>
<comment type="function">
    <text evidence="5">Methyltransferase required for the conversion of demethylmenaquinol (DMKH2) to menaquinol (MKH2).</text>
</comment>
<organism evidence="6 7">
    <name type="scientific">Candidatus Scalindua brodae</name>
    <dbReference type="NCBI Taxonomy" id="237368"/>
    <lineage>
        <taxon>Bacteria</taxon>
        <taxon>Pseudomonadati</taxon>
        <taxon>Planctomycetota</taxon>
        <taxon>Candidatus Brocadiia</taxon>
        <taxon>Candidatus Brocadiales</taxon>
        <taxon>Candidatus Scalinduaceae</taxon>
        <taxon>Candidatus Scalindua</taxon>
    </lineage>
</organism>
<dbReference type="HAMAP" id="MF_01813">
    <property type="entry name" value="MenG_UbiE_methyltr"/>
    <property type="match status" value="1"/>
</dbReference>
<name>A0A0B0EMK4_9BACT</name>
<dbReference type="AlphaFoldDB" id="A0A0B0EMK4"/>
<dbReference type="PROSITE" id="PS01183">
    <property type="entry name" value="UBIE_1"/>
    <property type="match status" value="1"/>
</dbReference>
<dbReference type="CDD" id="cd02440">
    <property type="entry name" value="AdoMet_MTases"/>
    <property type="match status" value="1"/>
</dbReference>
<dbReference type="PROSITE" id="PS51608">
    <property type="entry name" value="SAM_MT_UBIE"/>
    <property type="match status" value="1"/>
</dbReference>